<keyword evidence="2" id="KW-1185">Reference proteome</keyword>
<protein>
    <recommendedName>
        <fullName evidence="3">RHS repeat-associated core domain-containing protein</fullName>
    </recommendedName>
</protein>
<gene>
    <name evidence="1" type="ORF">ADN00_15875</name>
</gene>
<dbReference type="RefSeq" id="WP_075064022.1">
    <property type="nucleotide sequence ID" value="NZ_LGCL01000040.1"/>
</dbReference>
<comment type="caution">
    <text evidence="1">The sequence shown here is derived from an EMBL/GenBank/DDBJ whole genome shotgun (WGS) entry which is preliminary data.</text>
</comment>
<sequence>MMIKSFLEIAPQATPTLTTTTTPETGQASYLYDGDGNLARGIVNGVVTFYPGRHYNREVDDANGTVKKFYTLGRATVAVR</sequence>
<evidence type="ECO:0000313" key="2">
    <source>
        <dbReference type="Proteomes" id="UP000050417"/>
    </source>
</evidence>
<evidence type="ECO:0000313" key="1">
    <source>
        <dbReference type="EMBL" id="KPL71982.1"/>
    </source>
</evidence>
<evidence type="ECO:0008006" key="3">
    <source>
        <dbReference type="Google" id="ProtNLM"/>
    </source>
</evidence>
<dbReference type="Proteomes" id="UP000050417">
    <property type="component" value="Unassembled WGS sequence"/>
</dbReference>
<dbReference type="EMBL" id="LGCL01000040">
    <property type="protein sequence ID" value="KPL71982.1"/>
    <property type="molecule type" value="Genomic_DNA"/>
</dbReference>
<dbReference type="OrthoDB" id="291011at2"/>
<proteinExistence type="predicted"/>
<dbReference type="AlphaFoldDB" id="A0A0P6XBB6"/>
<organism evidence="1 2">
    <name type="scientific">Ornatilinea apprima</name>
    <dbReference type="NCBI Taxonomy" id="1134406"/>
    <lineage>
        <taxon>Bacteria</taxon>
        <taxon>Bacillati</taxon>
        <taxon>Chloroflexota</taxon>
        <taxon>Anaerolineae</taxon>
        <taxon>Anaerolineales</taxon>
        <taxon>Anaerolineaceae</taxon>
        <taxon>Ornatilinea</taxon>
    </lineage>
</organism>
<reference evidence="1 2" key="1">
    <citation type="submission" date="2015-07" db="EMBL/GenBank/DDBJ databases">
        <title>Genome sequence of Ornatilinea apprima DSM 23815.</title>
        <authorList>
            <person name="Hemp J."/>
            <person name="Ward L.M."/>
            <person name="Pace L.A."/>
            <person name="Fischer W.W."/>
        </authorList>
    </citation>
    <scope>NUCLEOTIDE SEQUENCE [LARGE SCALE GENOMIC DNA]</scope>
    <source>
        <strain evidence="1 2">P3M-1</strain>
    </source>
</reference>
<accession>A0A0P6XBB6</accession>
<name>A0A0P6XBB6_9CHLR</name>